<accession>A0A402BC07</accession>
<protein>
    <submittedName>
        <fullName evidence="1">Uncharacterized protein</fullName>
    </submittedName>
</protein>
<reference evidence="2" key="1">
    <citation type="submission" date="2018-12" db="EMBL/GenBank/DDBJ databases">
        <title>Tengunoibacter tsumagoiensis gen. nov., sp. nov., Dictyobacter kobayashii sp. nov., D. alpinus sp. nov., and D. joshuensis sp. nov. and description of Dictyobacteraceae fam. nov. within the order Ktedonobacterales isolated from Tengu-no-mugimeshi.</title>
        <authorList>
            <person name="Wang C.M."/>
            <person name="Zheng Y."/>
            <person name="Sakai Y."/>
            <person name="Toyoda A."/>
            <person name="Minakuchi Y."/>
            <person name="Abe K."/>
            <person name="Yokota A."/>
            <person name="Yabe S."/>
        </authorList>
    </citation>
    <scope>NUCLEOTIDE SEQUENCE [LARGE SCALE GENOMIC DNA]</scope>
    <source>
        <strain evidence="2">Uno16</strain>
    </source>
</reference>
<dbReference type="SUPFAM" id="SSF69279">
    <property type="entry name" value="Phage tail proteins"/>
    <property type="match status" value="1"/>
</dbReference>
<evidence type="ECO:0000313" key="2">
    <source>
        <dbReference type="Proteomes" id="UP000287171"/>
    </source>
</evidence>
<dbReference type="EMBL" id="BIFT01000001">
    <property type="protein sequence ID" value="GCE28807.1"/>
    <property type="molecule type" value="Genomic_DNA"/>
</dbReference>
<dbReference type="AlphaFoldDB" id="A0A402BC07"/>
<keyword evidence="2" id="KW-1185">Reference proteome</keyword>
<organism evidence="1 2">
    <name type="scientific">Dictyobacter alpinus</name>
    <dbReference type="NCBI Taxonomy" id="2014873"/>
    <lineage>
        <taxon>Bacteria</taxon>
        <taxon>Bacillati</taxon>
        <taxon>Chloroflexota</taxon>
        <taxon>Ktedonobacteria</taxon>
        <taxon>Ktedonobacterales</taxon>
        <taxon>Dictyobacteraceae</taxon>
        <taxon>Dictyobacter</taxon>
    </lineage>
</organism>
<dbReference type="OrthoDB" id="135849at2"/>
<proteinExistence type="predicted"/>
<evidence type="ECO:0000313" key="1">
    <source>
        <dbReference type="EMBL" id="GCE28807.1"/>
    </source>
</evidence>
<gene>
    <name evidence="1" type="ORF">KDA_42910</name>
</gene>
<dbReference type="RefSeq" id="WP_126628982.1">
    <property type="nucleotide sequence ID" value="NZ_BIFT01000001.1"/>
</dbReference>
<sequence>MMARVVSPALTASIQASTRVPAIAVSIEDHILHYQSYQTPNAADGWHDACLASDGSIVRVRLTRGSNMYAQSLQWQRITDPSNASQWTVWTTLGGASTTCFGDGGCAISNNNGVLRAFVQQGSGSGVLWTWSSSDNGQHWSATPGTVLTPPSNATLLGMGSAGNNDIFFLYQLSSGVLTGCSFFSGSSWSALRTTTLSALSYGAGLSAYWDGQSYWLVFSDGTTLYQSSYTPATTNWQGYPVIVPASGNAILRRAPCLRYDTSTGRYNLTCIEADSGSLTGAVYSYPRLRQSADLKHWSQGSILHSISAQYGTCFLSLPTGNLLISMSSIRRAESYSQSSQRYQDCSAAVISYRREEQLGQPGTLELELDNNQGALMAALSQSGSTRPIGPNCSVVVREGYHTGNPPGVGETVRVGTYRIESIELRRTAGTSRLRLLCRDLTRQLDLINRFQLTYVGQTLGWLLSEVCARAGLFAPVLPGASSQISQSVPFFVLPAGSSYRTALNELCQLYELQYFLDQDEVLQFCDLSSTSAASWSYRSELELLTFGQHEQMSNHIIVTGKPPVSATATALTTAEVYDDVQMQWSGQERVMQHVDQKLLTAAQCASKAAFLLARQQRAQSQHQIRVPQNPQHQLLDVLTIADQPIPTGTGQSSTVRIMRNRVVYDAPHAEFSASLELQGV</sequence>
<name>A0A402BC07_9CHLR</name>
<dbReference type="Proteomes" id="UP000287171">
    <property type="component" value="Unassembled WGS sequence"/>
</dbReference>
<comment type="caution">
    <text evidence="1">The sequence shown here is derived from an EMBL/GenBank/DDBJ whole genome shotgun (WGS) entry which is preliminary data.</text>
</comment>